<dbReference type="OrthoDB" id="9812283at2"/>
<dbReference type="Pfam" id="PF13289">
    <property type="entry name" value="SIR2_2"/>
    <property type="match status" value="1"/>
</dbReference>
<dbReference type="AlphaFoldDB" id="A0A1C2IBU9"/>
<accession>A0A1C2IBU9</accession>
<dbReference type="Proteomes" id="UP000095008">
    <property type="component" value="Unassembled WGS sequence"/>
</dbReference>
<dbReference type="RefSeq" id="WP_077273531.1">
    <property type="nucleotide sequence ID" value="NZ_LWRY01000076.1"/>
</dbReference>
<reference evidence="1" key="1">
    <citation type="journal article" date="2016" name="Int. J. Mol. Sci.">
        <title>Comparative genomics of the extreme acidophile Acidithiobacillus thiooxidans reveals intraspecific divergence and niche adaptation.</title>
        <authorList>
            <person name="Zhang X."/>
            <person name="Feng X."/>
            <person name="Tao J."/>
            <person name="Ma L."/>
            <person name="Xiao Y."/>
            <person name="Liang Y."/>
            <person name="Liu X."/>
            <person name="Yin H."/>
        </authorList>
    </citation>
    <scope>NUCLEOTIDE SEQUENCE [LARGE SCALE GENOMIC DNA]</scope>
    <source>
        <strain evidence="1">DXS-W</strain>
    </source>
</reference>
<gene>
    <name evidence="1" type="ORF">A6M23_07930</name>
</gene>
<sequence length="393" mass="44194">MRTIEDGIEELQKLLECGVQYWLLGAGASFDAKIPLMYPLTERVNALIIEPELSDLFNKIRQELPDSSHIEHVLSHIGDLIALATRSKSKKAYVGTNEYTTEQLQALHECIISKIAEIIRYGYKPSSATDAEEIGKLGNPIVEIEFHQAFIAALFDGRSNLEARSRVMFITTNYDTLLEDALTLARRSVHDGFSAGGIGYWFGHDQAHVETLSPQTHQLIKLHGSVDWLRAGDGTLVRGRYGTRYLSNLSETIIYPQATKYVETQRDPFANLFGAFRRVLQVSQSHVLCTVGYSFGDEHVNLEVQNQLEYKGNKTNVIAFVKEVPDGKPGTATRLPDSLERWRNNSQYGSRIYVASDKALYVGTERFDPVPLSELKWWSFSGLTTFLKTGRAL</sequence>
<comment type="caution">
    <text evidence="1">The sequence shown here is derived from an EMBL/GenBank/DDBJ whole genome shotgun (WGS) entry which is preliminary data.</text>
</comment>
<proteinExistence type="predicted"/>
<evidence type="ECO:0000313" key="2">
    <source>
        <dbReference type="Proteomes" id="UP000095008"/>
    </source>
</evidence>
<organism evidence="1 2">
    <name type="scientific">Acidithiobacillus thiooxidans</name>
    <name type="common">Thiobacillus thiooxidans</name>
    <dbReference type="NCBI Taxonomy" id="930"/>
    <lineage>
        <taxon>Bacteria</taxon>
        <taxon>Pseudomonadati</taxon>
        <taxon>Pseudomonadota</taxon>
        <taxon>Acidithiobacillia</taxon>
        <taxon>Acidithiobacillales</taxon>
        <taxon>Acidithiobacillaceae</taxon>
        <taxon>Acidithiobacillus</taxon>
    </lineage>
</organism>
<protein>
    <submittedName>
        <fullName evidence="1">Uncharacterized protein</fullName>
    </submittedName>
</protein>
<evidence type="ECO:0000313" key="1">
    <source>
        <dbReference type="EMBL" id="OCX73465.1"/>
    </source>
</evidence>
<keyword evidence="2" id="KW-1185">Reference proteome</keyword>
<dbReference type="EMBL" id="LWRY01000076">
    <property type="protein sequence ID" value="OCX73465.1"/>
    <property type="molecule type" value="Genomic_DNA"/>
</dbReference>
<name>A0A1C2IBU9_ACITH</name>